<keyword evidence="4" id="KW-1185">Reference proteome</keyword>
<dbReference type="Proteomes" id="UP000297318">
    <property type="component" value="Unassembled WGS sequence"/>
</dbReference>
<dbReference type="RefSeq" id="WP_158292644.1">
    <property type="nucleotide sequence ID" value="NZ_RHPJ01000003.1"/>
</dbReference>
<feature type="domain" description="4'-phosphopantetheinyl transferase" evidence="2">
    <location>
        <begin position="113"/>
        <end position="205"/>
    </location>
</feature>
<name>A0A4Z1DYN9_9MICO</name>
<gene>
    <name evidence="3" type="ORF">SERN_2307</name>
</gene>
<protein>
    <submittedName>
        <fullName evidence="3">4'-phosphopantetheinyl transferase</fullName>
    </submittedName>
</protein>
<sequence length="258" mass="27109">MITLLDASVTDVLAACARLTGAEQLVDDVDRAAAARRRRPEDSRRTLAGRAALRLLVAARTGRPAGRASEIVIDRRCRDCGAPHGQPRTAGLSLSTSGSGERVLVAVAPGSARVGVDVEAVTPTALGGAAGLDDYALHPDERADVVGTADADRARMQRWVEKEAVLKAAGLGLTLSPNAVRLAPQRADRAAPTEVSSIGPADWRGVLEAPVDAVRRLVVVALPGRRDDHPGRRSYLRAVAAAEVRPIRAVDVDLVTRA</sequence>
<dbReference type="InterPro" id="IPR008278">
    <property type="entry name" value="4-PPantetheinyl_Trfase_dom"/>
</dbReference>
<comment type="caution">
    <text evidence="3">The sequence shown here is derived from an EMBL/GenBank/DDBJ whole genome shotgun (WGS) entry which is preliminary data.</text>
</comment>
<organism evidence="3 4">
    <name type="scientific">Serinibacter arcticus</name>
    <dbReference type="NCBI Taxonomy" id="1655435"/>
    <lineage>
        <taxon>Bacteria</taxon>
        <taxon>Bacillati</taxon>
        <taxon>Actinomycetota</taxon>
        <taxon>Actinomycetes</taxon>
        <taxon>Micrococcales</taxon>
        <taxon>Beutenbergiaceae</taxon>
        <taxon>Serinibacter</taxon>
    </lineage>
</organism>
<dbReference type="InterPro" id="IPR037143">
    <property type="entry name" value="4-PPantetheinyl_Trfase_dom_sf"/>
</dbReference>
<dbReference type="GO" id="GO:0000287">
    <property type="term" value="F:magnesium ion binding"/>
    <property type="evidence" value="ECO:0007669"/>
    <property type="project" value="InterPro"/>
</dbReference>
<keyword evidence="1 3" id="KW-0808">Transferase</keyword>
<evidence type="ECO:0000313" key="3">
    <source>
        <dbReference type="EMBL" id="TGO04714.1"/>
    </source>
</evidence>
<evidence type="ECO:0000259" key="2">
    <source>
        <dbReference type="Pfam" id="PF01648"/>
    </source>
</evidence>
<dbReference type="Pfam" id="PF01648">
    <property type="entry name" value="ACPS"/>
    <property type="match status" value="1"/>
</dbReference>
<proteinExistence type="predicted"/>
<evidence type="ECO:0000256" key="1">
    <source>
        <dbReference type="ARBA" id="ARBA00022679"/>
    </source>
</evidence>
<dbReference type="AlphaFoldDB" id="A0A4Z1DYN9"/>
<dbReference type="GO" id="GO:0008897">
    <property type="term" value="F:holo-[acyl-carrier-protein] synthase activity"/>
    <property type="evidence" value="ECO:0007669"/>
    <property type="project" value="InterPro"/>
</dbReference>
<dbReference type="Gene3D" id="3.90.470.20">
    <property type="entry name" value="4'-phosphopantetheinyl transferase domain"/>
    <property type="match status" value="1"/>
</dbReference>
<dbReference type="SUPFAM" id="SSF56214">
    <property type="entry name" value="4'-phosphopantetheinyl transferase"/>
    <property type="match status" value="2"/>
</dbReference>
<evidence type="ECO:0000313" key="4">
    <source>
        <dbReference type="Proteomes" id="UP000297318"/>
    </source>
</evidence>
<reference evidence="3 4" key="1">
    <citation type="submission" date="2018-11" db="EMBL/GenBank/DDBJ databases">
        <title>Complete genome sequencing of the Actinobacteria Serinibacter sp. K3-2.</title>
        <authorList>
            <person name="Rakitin A.L."/>
            <person name="Beletsky A.V."/>
            <person name="Mardanov A.V."/>
            <person name="Ravin N.V."/>
            <person name="Gromova A.S."/>
            <person name="Filippova S.N."/>
            <person name="Gal'Chenko V.F."/>
        </authorList>
    </citation>
    <scope>NUCLEOTIDE SEQUENCE [LARGE SCALE GENOMIC DNA]</scope>
    <source>
        <strain evidence="3 4">K3-2</strain>
    </source>
</reference>
<dbReference type="EMBL" id="RHPJ01000003">
    <property type="protein sequence ID" value="TGO04714.1"/>
    <property type="molecule type" value="Genomic_DNA"/>
</dbReference>
<accession>A0A4Z1DYN9</accession>
<dbReference type="OrthoDB" id="190168at2"/>